<dbReference type="CDD" id="cd06587">
    <property type="entry name" value="VOC"/>
    <property type="match status" value="1"/>
</dbReference>
<dbReference type="InterPro" id="IPR037523">
    <property type="entry name" value="VOC_core"/>
</dbReference>
<evidence type="ECO:0000313" key="2">
    <source>
        <dbReference type="EMBL" id="PRX66201.1"/>
    </source>
</evidence>
<dbReference type="PROSITE" id="PS51819">
    <property type="entry name" value="VOC"/>
    <property type="match status" value="1"/>
</dbReference>
<organism evidence="2 3">
    <name type="scientific">Nonomuraea fuscirosea</name>
    <dbReference type="NCBI Taxonomy" id="1291556"/>
    <lineage>
        <taxon>Bacteria</taxon>
        <taxon>Bacillati</taxon>
        <taxon>Actinomycetota</taxon>
        <taxon>Actinomycetes</taxon>
        <taxon>Streptosporangiales</taxon>
        <taxon>Streptosporangiaceae</taxon>
        <taxon>Nonomuraea</taxon>
    </lineage>
</organism>
<proteinExistence type="predicted"/>
<keyword evidence="3" id="KW-1185">Reference proteome</keyword>
<dbReference type="SUPFAM" id="SSF54593">
    <property type="entry name" value="Glyoxalase/Bleomycin resistance protein/Dihydroxybiphenyl dioxygenase"/>
    <property type="match status" value="1"/>
</dbReference>
<keyword evidence="2" id="KW-0560">Oxidoreductase</keyword>
<dbReference type="RefSeq" id="WP_106239864.1">
    <property type="nucleotide sequence ID" value="NZ_PVNG01000006.1"/>
</dbReference>
<dbReference type="InterPro" id="IPR029068">
    <property type="entry name" value="Glyas_Bleomycin-R_OHBP_Dase"/>
</dbReference>
<name>A0A2T0N2M8_9ACTN</name>
<dbReference type="AlphaFoldDB" id="A0A2T0N2M8"/>
<protein>
    <submittedName>
        <fullName evidence="2">Catechol 2,3-dioxygenase-like lactoylglutathione lyase family enzyme</fullName>
    </submittedName>
</protein>
<sequence>MPPRLQLTSVTVGTSRPRELARFYARLLGWPVTTEEGPAQGEPEEAGWTQIREPQGGAGLTVGFEWERCHERPVWPSEPGRQNASQHLDIKVDDLPAAVAWALECGAAEAGFQPQHDVRVMLDPDGHPFCLYL</sequence>
<evidence type="ECO:0000259" key="1">
    <source>
        <dbReference type="PROSITE" id="PS51819"/>
    </source>
</evidence>
<reference evidence="2 3" key="1">
    <citation type="submission" date="2018-03" db="EMBL/GenBank/DDBJ databases">
        <title>Genomic Encyclopedia of Type Strains, Phase III (KMG-III): the genomes of soil and plant-associated and newly described type strains.</title>
        <authorList>
            <person name="Whitman W."/>
        </authorList>
    </citation>
    <scope>NUCLEOTIDE SEQUENCE [LARGE SCALE GENOMIC DNA]</scope>
    <source>
        <strain evidence="2 3">CGMCC 4.7104</strain>
    </source>
</reference>
<feature type="domain" description="VOC" evidence="1">
    <location>
        <begin position="6"/>
        <end position="133"/>
    </location>
</feature>
<dbReference type="PANTHER" id="PTHR35908:SF1">
    <property type="entry name" value="CONSERVED PROTEIN"/>
    <property type="match status" value="1"/>
</dbReference>
<keyword evidence="2" id="KW-0456">Lyase</keyword>
<dbReference type="OrthoDB" id="1645442at2"/>
<dbReference type="Proteomes" id="UP000238312">
    <property type="component" value="Unassembled WGS sequence"/>
</dbReference>
<dbReference type="EMBL" id="PVNG01000006">
    <property type="protein sequence ID" value="PRX66201.1"/>
    <property type="molecule type" value="Genomic_DNA"/>
</dbReference>
<evidence type="ECO:0000313" key="3">
    <source>
        <dbReference type="Proteomes" id="UP000238312"/>
    </source>
</evidence>
<gene>
    <name evidence="2" type="ORF">B0I32_106337</name>
</gene>
<comment type="caution">
    <text evidence="2">The sequence shown here is derived from an EMBL/GenBank/DDBJ whole genome shotgun (WGS) entry which is preliminary data.</text>
</comment>
<dbReference type="Gene3D" id="3.10.180.10">
    <property type="entry name" value="2,3-Dihydroxybiphenyl 1,2-Dioxygenase, domain 1"/>
    <property type="match status" value="1"/>
</dbReference>
<dbReference type="PANTHER" id="PTHR35908">
    <property type="entry name" value="HYPOTHETICAL FUSION PROTEIN"/>
    <property type="match status" value="1"/>
</dbReference>
<dbReference type="InterPro" id="IPR041581">
    <property type="entry name" value="Glyoxalase_6"/>
</dbReference>
<keyword evidence="2" id="KW-0223">Dioxygenase</keyword>
<dbReference type="GO" id="GO:0016829">
    <property type="term" value="F:lyase activity"/>
    <property type="evidence" value="ECO:0007669"/>
    <property type="project" value="UniProtKB-KW"/>
</dbReference>
<dbReference type="Pfam" id="PF18029">
    <property type="entry name" value="Glyoxalase_6"/>
    <property type="match status" value="1"/>
</dbReference>
<accession>A0A2T0N2M8</accession>
<dbReference type="GO" id="GO:0051213">
    <property type="term" value="F:dioxygenase activity"/>
    <property type="evidence" value="ECO:0007669"/>
    <property type="project" value="UniProtKB-KW"/>
</dbReference>